<dbReference type="InterPro" id="IPR052951">
    <property type="entry name" value="Tellurite_res_ion_channel"/>
</dbReference>
<feature type="transmembrane region" description="Helical" evidence="5">
    <location>
        <begin position="187"/>
        <end position="205"/>
    </location>
</feature>
<evidence type="ECO:0000313" key="6">
    <source>
        <dbReference type="EMBL" id="PNV67991.1"/>
    </source>
</evidence>
<feature type="transmembrane region" description="Helical" evidence="5">
    <location>
        <begin position="154"/>
        <end position="175"/>
    </location>
</feature>
<keyword evidence="7" id="KW-1185">Reference proteome</keyword>
<protein>
    <submittedName>
        <fullName evidence="6">C4-dicarboxylate ABC transporter</fullName>
    </submittedName>
</protein>
<evidence type="ECO:0000256" key="1">
    <source>
        <dbReference type="ARBA" id="ARBA00004141"/>
    </source>
</evidence>
<proteinExistence type="predicted"/>
<comment type="subcellular location">
    <subcellularLocation>
        <location evidence="1">Membrane</location>
        <topology evidence="1">Multi-pass membrane protein</topology>
    </subcellularLocation>
</comment>
<dbReference type="GO" id="GO:0005886">
    <property type="term" value="C:plasma membrane"/>
    <property type="evidence" value="ECO:0007669"/>
    <property type="project" value="TreeGrafter"/>
</dbReference>
<evidence type="ECO:0000256" key="2">
    <source>
        <dbReference type="ARBA" id="ARBA00022692"/>
    </source>
</evidence>
<evidence type="ECO:0000256" key="3">
    <source>
        <dbReference type="ARBA" id="ARBA00022989"/>
    </source>
</evidence>
<dbReference type="Gene3D" id="1.50.10.150">
    <property type="entry name" value="Voltage-dependent anion channel"/>
    <property type="match status" value="1"/>
</dbReference>
<sequence>MRTLIEHVPIPIAGVALGFAALGNVLAPSAEAAHIACGALSTALIALLIAKIALFPASIRDDLRNSILASVSATFFMTLMQLSTYMAPLAYVPAFALWGAAIASHLALMVGFSVRFMTRFKLSEVFPTYFICYVGIIVASATSPAFGMEALGHALFWMGFAFYLVLLVMVTYRYVKHEIPEPARPLFCIYTAPMSLSIAGYLATAADPSPLFVGILLVLAQAFYLIVLTRLPRLLRLKFYPSFAAMTFPFVITATALGQASAFFASSGTPLPTFVDALIAAETGIAAVLVAYVFVRYAVFLLGHAELPERGTVGDSRLLTRLAARFEREHADAEPLSEAVAGEVIPPFPARGPVSAYALRHPR</sequence>
<reference evidence="7" key="1">
    <citation type="submission" date="2018-01" db="EMBL/GenBank/DDBJ databases">
        <title>Rubneribacter badeniensis gen. nov., sp. nov., and Colonibacter rubneri, gen. nov., sp. nov., WGS of new members of the Eggerthellaceae.</title>
        <authorList>
            <person name="Danylec N."/>
            <person name="Stoll D.A."/>
            <person name="Doetsch A."/>
            <person name="Kulling S.E."/>
            <person name="Huch M."/>
        </authorList>
    </citation>
    <scope>NUCLEOTIDE SEQUENCE [LARGE SCALE GENOMIC DNA]</scope>
    <source>
        <strain evidence="7">ResAG-96</strain>
    </source>
</reference>
<dbReference type="GO" id="GO:0046583">
    <property type="term" value="F:monoatomic cation efflux transmembrane transporter activity"/>
    <property type="evidence" value="ECO:0007669"/>
    <property type="project" value="TreeGrafter"/>
</dbReference>
<dbReference type="InterPro" id="IPR004695">
    <property type="entry name" value="SLAC1/Mae1/Ssu1/TehA"/>
</dbReference>
<feature type="transmembrane region" description="Helical" evidence="5">
    <location>
        <begin position="91"/>
        <end position="114"/>
    </location>
</feature>
<dbReference type="PANTHER" id="PTHR37955:SF1">
    <property type="entry name" value="DEP DOMAIN-CONTAINING PROTEIN"/>
    <property type="match status" value="1"/>
</dbReference>
<evidence type="ECO:0000256" key="4">
    <source>
        <dbReference type="ARBA" id="ARBA00023136"/>
    </source>
</evidence>
<comment type="caution">
    <text evidence="6">The sequence shown here is derived from an EMBL/GenBank/DDBJ whole genome shotgun (WGS) entry which is preliminary data.</text>
</comment>
<dbReference type="RefSeq" id="WP_103264793.1">
    <property type="nucleotide sequence ID" value="NZ_CABMLE010000004.1"/>
</dbReference>
<keyword evidence="3 5" id="KW-1133">Transmembrane helix</keyword>
<dbReference type="Proteomes" id="UP000236197">
    <property type="component" value="Unassembled WGS sequence"/>
</dbReference>
<organism evidence="6 7">
    <name type="scientific">Enteroscipio rubneri</name>
    <dbReference type="NCBI Taxonomy" id="2070686"/>
    <lineage>
        <taxon>Bacteria</taxon>
        <taxon>Bacillati</taxon>
        <taxon>Actinomycetota</taxon>
        <taxon>Coriobacteriia</taxon>
        <taxon>Eggerthellales</taxon>
        <taxon>Eggerthellaceae</taxon>
        <taxon>Enteroscipio</taxon>
    </lineage>
</organism>
<dbReference type="Pfam" id="PF03595">
    <property type="entry name" value="SLAC1"/>
    <property type="match status" value="1"/>
</dbReference>
<evidence type="ECO:0000313" key="7">
    <source>
        <dbReference type="Proteomes" id="UP000236197"/>
    </source>
</evidence>
<feature type="transmembrane region" description="Helical" evidence="5">
    <location>
        <begin position="211"/>
        <end position="231"/>
    </location>
</feature>
<feature type="transmembrane region" description="Helical" evidence="5">
    <location>
        <begin position="66"/>
        <end position="85"/>
    </location>
</feature>
<feature type="transmembrane region" description="Helical" evidence="5">
    <location>
        <begin position="243"/>
        <end position="265"/>
    </location>
</feature>
<dbReference type="OrthoDB" id="309023at2"/>
<gene>
    <name evidence="6" type="ORF">C2L71_05035</name>
</gene>
<dbReference type="EMBL" id="PPEK01000004">
    <property type="protein sequence ID" value="PNV67991.1"/>
    <property type="molecule type" value="Genomic_DNA"/>
</dbReference>
<evidence type="ECO:0000256" key="5">
    <source>
        <dbReference type="SAM" id="Phobius"/>
    </source>
</evidence>
<keyword evidence="4 5" id="KW-0472">Membrane</keyword>
<name>A0A2K2UCD4_9ACTN</name>
<accession>A0A2K2UCD4</accession>
<dbReference type="AlphaFoldDB" id="A0A2K2UCD4"/>
<keyword evidence="2 5" id="KW-0812">Transmembrane</keyword>
<dbReference type="PANTHER" id="PTHR37955">
    <property type="entry name" value="TELLURITE RESISTANCE PROTEIN TEHA"/>
    <property type="match status" value="1"/>
</dbReference>
<feature type="transmembrane region" description="Helical" evidence="5">
    <location>
        <begin position="33"/>
        <end position="54"/>
    </location>
</feature>
<feature type="transmembrane region" description="Helical" evidence="5">
    <location>
        <begin position="126"/>
        <end position="148"/>
    </location>
</feature>
<dbReference type="InterPro" id="IPR038665">
    <property type="entry name" value="Voltage-dep_anion_channel_sf"/>
</dbReference>
<dbReference type="CDD" id="cd09325">
    <property type="entry name" value="TDT_C4-dicarb_trans"/>
    <property type="match status" value="1"/>
</dbReference>
<feature type="transmembrane region" description="Helical" evidence="5">
    <location>
        <begin position="277"/>
        <end position="295"/>
    </location>
</feature>
<feature type="transmembrane region" description="Helical" evidence="5">
    <location>
        <begin position="7"/>
        <end position="27"/>
    </location>
</feature>